<dbReference type="AlphaFoldDB" id="A0A2K4ZCE6"/>
<dbReference type="PRINTS" id="PR00149">
    <property type="entry name" value="FUMRATELYASE"/>
</dbReference>
<sequence>MSTDRYVSPLSERYASREMQYIFSPDMKFRTWRRLWIALAETEKELGLSRNGRPVITQDQIDELKAHAEDINYDVAKAREKEVRHDVMSHVYAYGQQCPKAAGIIHLGATSCYVGDNTDIIVMTEGLKLLKRKLLNVIAGLAGFADAYKAQPTLAFTHFQPAQPTTVGKRATLWLQEFYLDLEDLDYVLNGMKLLGSKGTTGTQASFLELFDGDQEIVDRIDPMIAEKMGFRECFPVSGQTYSRKVDTRVANVLAGIAASAHKMSNDIRLLQHLKEVEEPFEKSQIGSSAMAYKRNPMRSERIASLSRYVMIDALNPAITSATQWFERTLDDSANKRLSIPEGFLAVDGILDLCLNVVDGLVVYPKVIEKHLQSELPFMATENIMMDAVKMGGNRQELHERIRELSMEAGRQVKVEGKENNLLELIAADPAFNMNLEELRKAMDSSRYTGRAAEQVEAFLKKVVGPVLEENADLLGMKAEIHV</sequence>
<evidence type="ECO:0000256" key="3">
    <source>
        <dbReference type="NCBIfam" id="TIGR00928"/>
    </source>
</evidence>
<evidence type="ECO:0000256" key="2">
    <source>
        <dbReference type="ARBA" id="ARBA00023239"/>
    </source>
</evidence>
<dbReference type="NCBIfam" id="TIGR00928">
    <property type="entry name" value="purB"/>
    <property type="match status" value="1"/>
</dbReference>
<keyword evidence="1" id="KW-0028">Amino-acid biosynthesis</keyword>
<dbReference type="Pfam" id="PF10397">
    <property type="entry name" value="ADSL_C"/>
    <property type="match status" value="1"/>
</dbReference>
<evidence type="ECO:0000259" key="5">
    <source>
        <dbReference type="SMART" id="SM00998"/>
    </source>
</evidence>
<evidence type="ECO:0000313" key="7">
    <source>
        <dbReference type="Proteomes" id="UP000236311"/>
    </source>
</evidence>
<dbReference type="Gene3D" id="1.10.40.30">
    <property type="entry name" value="Fumarase/aspartase (C-terminal domain)"/>
    <property type="match status" value="1"/>
</dbReference>
<evidence type="ECO:0000256" key="1">
    <source>
        <dbReference type="ARBA" id="ARBA00022605"/>
    </source>
</evidence>
<dbReference type="OrthoDB" id="9768878at2"/>
<keyword evidence="4" id="KW-0658">Purine biosynthesis</keyword>
<dbReference type="SUPFAM" id="SSF48557">
    <property type="entry name" value="L-aspartase-like"/>
    <property type="match status" value="1"/>
</dbReference>
<dbReference type="EC" id="4.3.2.2" evidence="3 4"/>
<comment type="pathway">
    <text evidence="4">Purine metabolism; IMP biosynthesis via de novo pathway; 5-amino-1-(5-phospho-D-ribosyl)imidazole-4-carboxamide from 5-amino-1-(5-phospho-D-ribosyl)imidazole-4-carboxylate: step 2/2.</text>
</comment>
<comment type="similarity">
    <text evidence="4">Belongs to the lyase 1 family. Adenylosuccinate lyase subfamily.</text>
</comment>
<dbReference type="GO" id="GO:0044208">
    <property type="term" value="P:'de novo' AMP biosynthetic process"/>
    <property type="evidence" value="ECO:0007669"/>
    <property type="project" value="UniProtKB-UniPathway"/>
</dbReference>
<dbReference type="GO" id="GO:0004018">
    <property type="term" value="F:N6-(1,2-dicarboxyethyl)AMP AMP-lyase (fumarate-forming) activity"/>
    <property type="evidence" value="ECO:0007669"/>
    <property type="project" value="UniProtKB-UniRule"/>
</dbReference>
<organism evidence="6 7">
    <name type="scientific">Acetatifactor muris</name>
    <dbReference type="NCBI Taxonomy" id="879566"/>
    <lineage>
        <taxon>Bacteria</taxon>
        <taxon>Bacillati</taxon>
        <taxon>Bacillota</taxon>
        <taxon>Clostridia</taxon>
        <taxon>Lachnospirales</taxon>
        <taxon>Lachnospiraceae</taxon>
        <taxon>Acetatifactor</taxon>
    </lineage>
</organism>
<dbReference type="Pfam" id="PF00206">
    <property type="entry name" value="Lyase_1"/>
    <property type="match status" value="1"/>
</dbReference>
<feature type="domain" description="Adenylosuccinate lyase C-terminal" evidence="5">
    <location>
        <begin position="376"/>
        <end position="460"/>
    </location>
</feature>
<dbReference type="InterPro" id="IPR004769">
    <property type="entry name" value="Pur_lyase"/>
</dbReference>
<keyword evidence="7" id="KW-1185">Reference proteome</keyword>
<dbReference type="InterPro" id="IPR019468">
    <property type="entry name" value="AdenyloSucc_lyase_C"/>
</dbReference>
<dbReference type="GO" id="GO:0006189">
    <property type="term" value="P:'de novo' IMP biosynthetic process"/>
    <property type="evidence" value="ECO:0007669"/>
    <property type="project" value="UniProtKB-UniPathway"/>
</dbReference>
<gene>
    <name evidence="6" type="primary">purB</name>
    <name evidence="6" type="ORF">AMURIS_00818</name>
</gene>
<dbReference type="EMBL" id="OFSM01000003">
    <property type="protein sequence ID" value="SOY28110.1"/>
    <property type="molecule type" value="Genomic_DNA"/>
</dbReference>
<reference evidence="6 7" key="1">
    <citation type="submission" date="2018-01" db="EMBL/GenBank/DDBJ databases">
        <authorList>
            <person name="Gaut B.S."/>
            <person name="Morton B.R."/>
            <person name="Clegg M.T."/>
            <person name="Duvall M.R."/>
        </authorList>
    </citation>
    <scope>NUCLEOTIDE SEQUENCE [LARGE SCALE GENOMIC DNA]</scope>
    <source>
        <strain evidence="6">GP69</strain>
    </source>
</reference>
<dbReference type="InterPro" id="IPR022761">
    <property type="entry name" value="Fumarate_lyase_N"/>
</dbReference>
<dbReference type="GO" id="GO:0005829">
    <property type="term" value="C:cytosol"/>
    <property type="evidence" value="ECO:0007669"/>
    <property type="project" value="TreeGrafter"/>
</dbReference>
<dbReference type="InterPro" id="IPR000362">
    <property type="entry name" value="Fumarate_lyase_fam"/>
</dbReference>
<evidence type="ECO:0000313" key="6">
    <source>
        <dbReference type="EMBL" id="SOY28110.1"/>
    </source>
</evidence>
<proteinExistence type="inferred from homology"/>
<dbReference type="SMART" id="SM00998">
    <property type="entry name" value="ADSL_C"/>
    <property type="match status" value="1"/>
</dbReference>
<dbReference type="Gene3D" id="1.10.275.60">
    <property type="match status" value="1"/>
</dbReference>
<accession>A0A2K4ZCE6</accession>
<dbReference type="GO" id="GO:0008652">
    <property type="term" value="P:amino acid biosynthetic process"/>
    <property type="evidence" value="ECO:0007669"/>
    <property type="project" value="UniProtKB-KW"/>
</dbReference>
<dbReference type="RefSeq" id="WP_103238206.1">
    <property type="nucleotide sequence ID" value="NZ_JANJZD010000003.1"/>
</dbReference>
<evidence type="ECO:0000256" key="4">
    <source>
        <dbReference type="RuleBase" id="RU361172"/>
    </source>
</evidence>
<dbReference type="Proteomes" id="UP000236311">
    <property type="component" value="Unassembled WGS sequence"/>
</dbReference>
<comment type="catalytic activity">
    <reaction evidence="4">
        <text>N(6)-(1,2-dicarboxyethyl)-AMP = fumarate + AMP</text>
        <dbReference type="Rhea" id="RHEA:16853"/>
        <dbReference type="ChEBI" id="CHEBI:29806"/>
        <dbReference type="ChEBI" id="CHEBI:57567"/>
        <dbReference type="ChEBI" id="CHEBI:456215"/>
        <dbReference type="EC" id="4.3.2.2"/>
    </reaction>
</comment>
<dbReference type="CDD" id="cd03302">
    <property type="entry name" value="Adenylsuccinate_lyase_2"/>
    <property type="match status" value="1"/>
</dbReference>
<dbReference type="GO" id="GO:0070626">
    <property type="term" value="F:(S)-2-(5-amino-1-(5-phospho-D-ribosyl)imidazole-4-carboxamido) succinate lyase (fumarate-forming) activity"/>
    <property type="evidence" value="ECO:0007669"/>
    <property type="project" value="TreeGrafter"/>
</dbReference>
<comment type="catalytic activity">
    <reaction evidence="4">
        <text>(2S)-2-[5-amino-1-(5-phospho-beta-D-ribosyl)imidazole-4-carboxamido]succinate = 5-amino-1-(5-phospho-beta-D-ribosyl)imidazole-4-carboxamide + fumarate</text>
        <dbReference type="Rhea" id="RHEA:23920"/>
        <dbReference type="ChEBI" id="CHEBI:29806"/>
        <dbReference type="ChEBI" id="CHEBI:58443"/>
        <dbReference type="ChEBI" id="CHEBI:58475"/>
        <dbReference type="EC" id="4.3.2.2"/>
    </reaction>
</comment>
<dbReference type="PANTHER" id="PTHR43172:SF1">
    <property type="entry name" value="ADENYLOSUCCINATE LYASE"/>
    <property type="match status" value="1"/>
</dbReference>
<dbReference type="PROSITE" id="PS00163">
    <property type="entry name" value="FUMARATE_LYASES"/>
    <property type="match status" value="1"/>
</dbReference>
<dbReference type="Gene3D" id="1.20.200.10">
    <property type="entry name" value="Fumarase/aspartase (Central domain)"/>
    <property type="match status" value="1"/>
</dbReference>
<dbReference type="InterPro" id="IPR020557">
    <property type="entry name" value="Fumarate_lyase_CS"/>
</dbReference>
<comment type="pathway">
    <text evidence="4">Purine metabolism; AMP biosynthesis via de novo pathway; AMP from IMP: step 2/2.</text>
</comment>
<dbReference type="InterPro" id="IPR008948">
    <property type="entry name" value="L-Aspartase-like"/>
</dbReference>
<dbReference type="UniPathway" id="UPA00074">
    <property type="reaction ID" value="UER00132"/>
</dbReference>
<keyword evidence="2 4" id="KW-0456">Lyase</keyword>
<dbReference type="UniPathway" id="UPA00075">
    <property type="reaction ID" value="UER00336"/>
</dbReference>
<protein>
    <recommendedName>
        <fullName evidence="3 4">Adenylosuccinate lyase</fullName>
        <shortName evidence="4">ASL</shortName>
        <ecNumber evidence="3 4">4.3.2.2</ecNumber>
    </recommendedName>
    <alternativeName>
        <fullName evidence="4">Adenylosuccinase</fullName>
    </alternativeName>
</protein>
<dbReference type="PANTHER" id="PTHR43172">
    <property type="entry name" value="ADENYLOSUCCINATE LYASE"/>
    <property type="match status" value="1"/>
</dbReference>
<name>A0A2K4ZCE6_9FIRM</name>